<keyword evidence="6 19" id="KW-1003">Cell membrane</keyword>
<dbReference type="NCBIfam" id="NF009784">
    <property type="entry name" value="PRK13279.1"/>
    <property type="match status" value="1"/>
</dbReference>
<dbReference type="GO" id="GO:0000030">
    <property type="term" value="F:mannosyltransferase activity"/>
    <property type="evidence" value="ECO:0007669"/>
    <property type="project" value="InterPro"/>
</dbReference>
<gene>
    <name evidence="21" type="primary">arnT2</name>
    <name evidence="19" type="synonym">arnT</name>
    <name evidence="21" type="ORF">PVE_R1G6056</name>
</gene>
<comment type="similarity">
    <text evidence="3 19">Belongs to the glycosyltransferase 83 family.</text>
</comment>
<evidence type="ECO:0000256" key="5">
    <source>
        <dbReference type="ARBA" id="ARBA00015532"/>
    </source>
</evidence>
<feature type="transmembrane region" description="Helical" evidence="19">
    <location>
        <begin position="364"/>
        <end position="384"/>
    </location>
</feature>
<keyword evidence="12 19" id="KW-0812">Transmembrane</keyword>
<evidence type="ECO:0000256" key="2">
    <source>
        <dbReference type="ARBA" id="ARBA00005200"/>
    </source>
</evidence>
<keyword evidence="11 19" id="KW-0808">Transferase</keyword>
<evidence type="ECO:0000256" key="19">
    <source>
        <dbReference type="HAMAP-Rule" id="MF_01165"/>
    </source>
</evidence>
<reference evidence="22" key="1">
    <citation type="submission" date="2016-07" db="EMBL/GenBank/DDBJ databases">
        <authorList>
            <person name="Florea S."/>
            <person name="Webb J.S."/>
            <person name="Jaromczyk J."/>
            <person name="Schardl C.L."/>
        </authorList>
    </citation>
    <scope>NUCLEOTIDE SEQUENCE [LARGE SCALE GENOMIC DNA]</scope>
    <source>
        <strain evidence="22">1YdBTEX2</strain>
    </source>
</reference>
<dbReference type="GO" id="GO:0009103">
    <property type="term" value="P:lipopolysaccharide biosynthetic process"/>
    <property type="evidence" value="ECO:0007669"/>
    <property type="project" value="UniProtKB-KW"/>
</dbReference>
<feature type="transmembrane region" description="Helical" evidence="19">
    <location>
        <begin position="423"/>
        <end position="441"/>
    </location>
</feature>
<accession>A0A1D3K6R1</accession>
<feature type="transmembrane region" description="Helical" evidence="19">
    <location>
        <begin position="108"/>
        <end position="126"/>
    </location>
</feature>
<keyword evidence="10 19" id="KW-0328">Glycosyltransferase</keyword>
<evidence type="ECO:0000256" key="17">
    <source>
        <dbReference type="ARBA" id="ARBA00025446"/>
    </source>
</evidence>
<proteinExistence type="inferred from homology"/>
<dbReference type="Pfam" id="PF02366">
    <property type="entry name" value="PMT"/>
    <property type="match status" value="1"/>
</dbReference>
<dbReference type="GO" id="GO:0009245">
    <property type="term" value="P:lipid A biosynthetic process"/>
    <property type="evidence" value="ECO:0007669"/>
    <property type="project" value="UniProtKB-UniRule"/>
</dbReference>
<dbReference type="InterPro" id="IPR003342">
    <property type="entry name" value="ArnT-like_N"/>
</dbReference>
<feature type="transmembrane region" description="Helical" evidence="19">
    <location>
        <begin position="334"/>
        <end position="352"/>
    </location>
</feature>
<keyword evidence="15 19" id="KW-0443">Lipid metabolism</keyword>
<dbReference type="GO" id="GO:0006493">
    <property type="term" value="P:protein O-linked glycosylation"/>
    <property type="evidence" value="ECO:0007669"/>
    <property type="project" value="InterPro"/>
</dbReference>
<evidence type="ECO:0000256" key="11">
    <source>
        <dbReference type="ARBA" id="ARBA00022679"/>
    </source>
</evidence>
<comment type="subcellular location">
    <subcellularLocation>
        <location evidence="1">Cell inner membrane</location>
        <topology evidence="1">Multi-pass membrane protein</topology>
    </subcellularLocation>
    <subcellularLocation>
        <location evidence="19">Cell membrane</location>
        <topology evidence="19">Multi-pass membrane protein</topology>
    </subcellularLocation>
</comment>
<dbReference type="PANTHER" id="PTHR33908:SF3">
    <property type="entry name" value="UNDECAPRENYL PHOSPHATE-ALPHA-4-AMINO-4-DEOXY-L-ARABINOSE ARABINOSYL TRANSFERASE"/>
    <property type="match status" value="1"/>
</dbReference>
<dbReference type="HAMAP" id="MF_01165">
    <property type="entry name" value="ArnT_transfer"/>
    <property type="match status" value="1"/>
</dbReference>
<dbReference type="UniPathway" id="UPA00037"/>
<keyword evidence="9 19" id="KW-0441">Lipid A biosynthesis</keyword>
<feature type="transmembrane region" description="Helical" evidence="19">
    <location>
        <begin position="396"/>
        <end position="416"/>
    </location>
</feature>
<comment type="catalytic activity">
    <reaction evidence="18 19">
        <text>4-amino-4-deoxy-alpha-L-arabinopyranosyl di-trans,octa-cis-undecaprenyl phosphate + lipid IVA = lipid IIA + di-trans,octa-cis-undecaprenyl phosphate.</text>
        <dbReference type="EC" id="2.4.2.43"/>
    </reaction>
</comment>
<evidence type="ECO:0000256" key="15">
    <source>
        <dbReference type="ARBA" id="ARBA00023098"/>
    </source>
</evidence>
<dbReference type="EMBL" id="LT599583">
    <property type="protein sequence ID" value="SBW83935.1"/>
    <property type="molecule type" value="Genomic_DNA"/>
</dbReference>
<keyword evidence="8" id="KW-0997">Cell inner membrane</keyword>
<evidence type="ECO:0000256" key="16">
    <source>
        <dbReference type="ARBA" id="ARBA00023136"/>
    </source>
</evidence>
<evidence type="ECO:0000256" key="10">
    <source>
        <dbReference type="ARBA" id="ARBA00022676"/>
    </source>
</evidence>
<feature type="transmembrane region" description="Helical" evidence="19">
    <location>
        <begin position="24"/>
        <end position="44"/>
    </location>
</feature>
<comment type="function">
    <text evidence="17 19">Catalyzes the transfer of the L-Ara4N moiety of the glycolipid undecaprenyl phosphate-alpha-L-Ara4N to lipid A. The modified arabinose is attached to lipid A and is required for resistance to polymyxin and cationic antimicrobial peptides.</text>
</comment>
<feature type="transmembrane region" description="Helical" evidence="19">
    <location>
        <begin position="224"/>
        <end position="244"/>
    </location>
</feature>
<evidence type="ECO:0000256" key="4">
    <source>
        <dbReference type="ARBA" id="ARBA00012056"/>
    </source>
</evidence>
<dbReference type="EC" id="2.4.2.43" evidence="4 19"/>
<evidence type="ECO:0000256" key="7">
    <source>
        <dbReference type="ARBA" id="ARBA00022516"/>
    </source>
</evidence>
<evidence type="ECO:0000256" key="3">
    <source>
        <dbReference type="ARBA" id="ARBA00010814"/>
    </source>
</evidence>
<keyword evidence="7 19" id="KW-0444">Lipid biosynthesis</keyword>
<evidence type="ECO:0000256" key="9">
    <source>
        <dbReference type="ARBA" id="ARBA00022556"/>
    </source>
</evidence>
<protein>
    <recommendedName>
        <fullName evidence="5 19">Undecaprenyl phosphate-alpha-4-amino-4-deoxy-L-arabinose arabinosyl transferase</fullName>
        <ecNumber evidence="4 19">2.4.2.43</ecNumber>
    </recommendedName>
    <alternativeName>
        <fullName evidence="19">4-amino-4-deoxy-L-arabinose lipid A transferase</fullName>
    </alternativeName>
    <alternativeName>
        <fullName evidence="19">Lipid IV(A) 4-amino-4-deoxy-L-arabinosyltransferase</fullName>
    </alternativeName>
    <alternativeName>
        <fullName evidence="19">Undecaprenyl phosphate-alpha-L-Ara4N transferase</fullName>
    </alternativeName>
</protein>
<dbReference type="GO" id="GO:0005886">
    <property type="term" value="C:plasma membrane"/>
    <property type="evidence" value="ECO:0007669"/>
    <property type="project" value="UniProtKB-SubCell"/>
</dbReference>
<dbReference type="AlphaFoldDB" id="A0A1D3K6R1"/>
<name>A0A1D3K6R1_PSEVE</name>
<feature type="domain" description="ArnT-like N-terminal" evidence="20">
    <location>
        <begin position="25"/>
        <end position="257"/>
    </location>
</feature>
<feature type="transmembrane region" description="Helical" evidence="19">
    <location>
        <begin position="185"/>
        <end position="212"/>
    </location>
</feature>
<evidence type="ECO:0000256" key="12">
    <source>
        <dbReference type="ARBA" id="ARBA00022692"/>
    </source>
</evidence>
<dbReference type="GO" id="GO:0010041">
    <property type="term" value="P:response to iron(III) ion"/>
    <property type="evidence" value="ECO:0007669"/>
    <property type="project" value="TreeGrafter"/>
</dbReference>
<evidence type="ECO:0000256" key="8">
    <source>
        <dbReference type="ARBA" id="ARBA00022519"/>
    </source>
</evidence>
<evidence type="ECO:0000256" key="6">
    <source>
        <dbReference type="ARBA" id="ARBA00022475"/>
    </source>
</evidence>
<dbReference type="InterPro" id="IPR022839">
    <property type="entry name" value="ArnT"/>
</dbReference>
<keyword evidence="13 19" id="KW-0448">Lipopolysaccharide biosynthesis</keyword>
<keyword evidence="16 19" id="KW-0472">Membrane</keyword>
<feature type="transmembrane region" description="Helical" evidence="19">
    <location>
        <begin position="132"/>
        <end position="151"/>
    </location>
</feature>
<organism evidence="21 22">
    <name type="scientific">Pseudomonas veronii 1YdBTEX2</name>
    <dbReference type="NCBI Taxonomy" id="1295141"/>
    <lineage>
        <taxon>Bacteria</taxon>
        <taxon>Pseudomonadati</taxon>
        <taxon>Pseudomonadota</taxon>
        <taxon>Gammaproteobacteria</taxon>
        <taxon>Pseudomonadales</taxon>
        <taxon>Pseudomonadaceae</taxon>
        <taxon>Pseudomonas</taxon>
    </lineage>
</organism>
<feature type="transmembrane region" description="Helical" evidence="19">
    <location>
        <begin position="277"/>
        <end position="299"/>
    </location>
</feature>
<evidence type="ECO:0000256" key="1">
    <source>
        <dbReference type="ARBA" id="ARBA00004429"/>
    </source>
</evidence>
<dbReference type="InterPro" id="IPR050297">
    <property type="entry name" value="LipidA_mod_glycosyltrf_83"/>
</dbReference>
<evidence type="ECO:0000256" key="18">
    <source>
        <dbReference type="ARBA" id="ARBA00034054"/>
    </source>
</evidence>
<dbReference type="Proteomes" id="UP000245431">
    <property type="component" value="Chromosome PVE_r1"/>
</dbReference>
<evidence type="ECO:0000256" key="13">
    <source>
        <dbReference type="ARBA" id="ARBA00022985"/>
    </source>
</evidence>
<dbReference type="GO" id="GO:0103015">
    <property type="term" value="F:4-amino-4-deoxy-L-arabinose transferase activity"/>
    <property type="evidence" value="ECO:0007669"/>
    <property type="project" value="UniProtKB-EC"/>
</dbReference>
<evidence type="ECO:0000313" key="21">
    <source>
        <dbReference type="EMBL" id="SBW83935.1"/>
    </source>
</evidence>
<keyword evidence="14 19" id="KW-1133">Transmembrane helix</keyword>
<dbReference type="PANTHER" id="PTHR33908">
    <property type="entry name" value="MANNOSYLTRANSFERASE YKCB-RELATED"/>
    <property type="match status" value="1"/>
</dbReference>
<evidence type="ECO:0000259" key="20">
    <source>
        <dbReference type="Pfam" id="PF02366"/>
    </source>
</evidence>
<evidence type="ECO:0000313" key="22">
    <source>
        <dbReference type="Proteomes" id="UP000245431"/>
    </source>
</evidence>
<sequence length="565" mass="62558">MSSTTSITPPAAVTRPAGMVTLPALAYPALFIAFALFFVLPLGFHGLWVPDETRYAQAAQEMLNTDNWVVPHFMGLRYFEKPIGGYWLIAIAQALFGDNLFGARIASALTTGATVLLVFLLTRRLWSDPLKTWTACLLYMTFGLAAGQAGYSNIDPQLALWTTLSLASAWLGMEGRSARERWLGWALLGAACAIGFMTKGFLAWLLPVIVVAPYAVLHGRWRELLKGGPLAVLIAVLISLPWVLAVNQREPDFWNFFFWNEHIRRFTSNHAQHAAPFWFFIPILLAGSLPWTLLVIPALKRTWAERRERHSGFLALWFAMPFLFFSLSKGKLPTYILPCFAPLALLMANTLVDKLRQKDLRLLRGNGLLNLALGGLSLLGLIGLELTHPVFSGHPARLASAALVCLVWALCGAIQWKRASQHWYAPALAIWVLIAVLPASMPQTIVDNKMPDQFIAEHLGPLQGARSLLSNDLGAASALAWRLNRSDVTLLNVDGELRYGLGYADAQDRRVLSKDVSDWLSKQMKLGPVGIVLKAPDMHGDQLPSWLPDGAKVFRENNLLIVITR</sequence>
<comment type="pathway">
    <text evidence="2 19">Lipopolysaccharide metabolism; 4-amino-4-deoxy-beta-L-arabinose-lipid A biosynthesis.</text>
</comment>
<feature type="transmembrane region" description="Helical" evidence="19">
    <location>
        <begin position="311"/>
        <end position="328"/>
    </location>
</feature>
<evidence type="ECO:0000256" key="14">
    <source>
        <dbReference type="ARBA" id="ARBA00022989"/>
    </source>
</evidence>